<dbReference type="Gene3D" id="3.40.190.10">
    <property type="entry name" value="Periplasmic binding protein-like II"/>
    <property type="match status" value="2"/>
</dbReference>
<gene>
    <name evidence="3" type="ORF">KB449_18780</name>
</gene>
<dbReference type="SUPFAM" id="SSF53850">
    <property type="entry name" value="Periplasmic binding protein-like II"/>
    <property type="match status" value="1"/>
</dbReference>
<dbReference type="PANTHER" id="PTHR43649">
    <property type="entry name" value="ARABINOSE-BINDING PROTEIN-RELATED"/>
    <property type="match status" value="1"/>
</dbReference>
<dbReference type="CDD" id="cd13580">
    <property type="entry name" value="PBP2_AlgQ_like_1"/>
    <property type="match status" value="1"/>
</dbReference>
<name>A0ABT6TJK5_9BACL</name>
<evidence type="ECO:0000313" key="4">
    <source>
        <dbReference type="Proteomes" id="UP001161691"/>
    </source>
</evidence>
<evidence type="ECO:0000313" key="3">
    <source>
        <dbReference type="EMBL" id="MDI4647029.1"/>
    </source>
</evidence>
<evidence type="ECO:0000256" key="2">
    <source>
        <dbReference type="SAM" id="SignalP"/>
    </source>
</evidence>
<keyword evidence="4" id="KW-1185">Reference proteome</keyword>
<feature type="compositionally biased region" description="Low complexity" evidence="1">
    <location>
        <begin position="27"/>
        <end position="48"/>
    </location>
</feature>
<protein>
    <submittedName>
        <fullName evidence="3">Extracellular solute-binding protein</fullName>
    </submittedName>
</protein>
<keyword evidence="2" id="KW-0732">Signal</keyword>
<organism evidence="3 4">
    <name type="scientific">Cohnella hashimotonis</name>
    <dbReference type="NCBI Taxonomy" id="2826895"/>
    <lineage>
        <taxon>Bacteria</taxon>
        <taxon>Bacillati</taxon>
        <taxon>Bacillota</taxon>
        <taxon>Bacilli</taxon>
        <taxon>Bacillales</taxon>
        <taxon>Paenibacillaceae</taxon>
        <taxon>Cohnella</taxon>
    </lineage>
</organism>
<dbReference type="PANTHER" id="PTHR43649:SF12">
    <property type="entry name" value="DIACETYLCHITOBIOSE BINDING PROTEIN DASA"/>
    <property type="match status" value="1"/>
</dbReference>
<reference evidence="3" key="1">
    <citation type="submission" date="2023-04" db="EMBL/GenBank/DDBJ databases">
        <title>Comparative genomic analysis of Cohnella hashimotonis sp. nov., isolated from the International Space Station.</title>
        <authorList>
            <person name="Venkateswaran K."/>
            <person name="Simpson A."/>
        </authorList>
    </citation>
    <scope>NUCLEOTIDE SEQUENCE</scope>
    <source>
        <strain evidence="3">F6_2S_P_1</strain>
    </source>
</reference>
<comment type="caution">
    <text evidence="3">The sequence shown here is derived from an EMBL/GenBank/DDBJ whole genome shotgun (WGS) entry which is preliminary data.</text>
</comment>
<evidence type="ECO:0000256" key="1">
    <source>
        <dbReference type="SAM" id="MobiDB-lite"/>
    </source>
</evidence>
<feature type="signal peptide" evidence="2">
    <location>
        <begin position="1"/>
        <end position="26"/>
    </location>
</feature>
<dbReference type="RefSeq" id="WP_282909835.1">
    <property type="nucleotide sequence ID" value="NZ_JAGRPV010000001.1"/>
</dbReference>
<proteinExistence type="predicted"/>
<dbReference type="InterPro" id="IPR006059">
    <property type="entry name" value="SBP"/>
</dbReference>
<feature type="region of interest" description="Disordered" evidence="1">
    <location>
        <begin position="27"/>
        <end position="52"/>
    </location>
</feature>
<sequence>MSNRRKGKAWLLSATAAILITTAACSSNNNSNASTSTASPSTDASAAAPEGTKDAQAEINLKAYAEPVTVTIGATVGAGINYPEGESVDDNIHTRLNKEMLNIEYKNKFVVEASKLSEKINLAIASDDLPDVLLVGTEQMQKMIKNDQLADLSQVYDQYASAELKRNLEYQNRVSFVPAETDGKLYGIPAPKDYGNSIPVMYIRQDWLDALGLKPPKTMDELTAVAKAFVESDPDKNGQKDTFAISLESGMNTLAMDAIASAFGAYPSIMVKDASGQIVYGSTQPEMKEALKKMQELYKLGAFDPEFGIKDYAVTVEKIMAGKVGILFGAFWNPLYPLKQNLENDPNAKWNAYPIPTLDGGAPVPKALPFTNEWIVVRKAFEHPEAIVKSMNLWTDMFISSKPELFPEAQKRWYEAIGSTHKGLEAHNYARPFFFDSPFGNLEVGRELRAYHESNDESKLVSAKAKDVFTNQIKPGGLQAWAMEKMYYEAEAVLDGYKELVYPAYVGASTPTMLSKGPTLGKLESETFVNIIMGASIDTFDAFVEKYHKLGGDDILKEINTQK</sequence>
<dbReference type="Pfam" id="PF13416">
    <property type="entry name" value="SBP_bac_8"/>
    <property type="match status" value="1"/>
</dbReference>
<feature type="chain" id="PRO_5046351449" evidence="2">
    <location>
        <begin position="27"/>
        <end position="563"/>
    </location>
</feature>
<dbReference type="Proteomes" id="UP001161691">
    <property type="component" value="Unassembled WGS sequence"/>
</dbReference>
<dbReference type="InterPro" id="IPR050490">
    <property type="entry name" value="Bact_solute-bd_prot1"/>
</dbReference>
<dbReference type="EMBL" id="JAGRPV010000001">
    <property type="protein sequence ID" value="MDI4647029.1"/>
    <property type="molecule type" value="Genomic_DNA"/>
</dbReference>
<accession>A0ABT6TJK5</accession>
<dbReference type="PROSITE" id="PS51257">
    <property type="entry name" value="PROKAR_LIPOPROTEIN"/>
    <property type="match status" value="1"/>
</dbReference>